<organism evidence="2">
    <name type="scientific">Gibberella zeae</name>
    <name type="common">Wheat head blight fungus</name>
    <name type="synonym">Fusarium graminearum</name>
    <dbReference type="NCBI Taxonomy" id="5518"/>
    <lineage>
        <taxon>Eukaryota</taxon>
        <taxon>Fungi</taxon>
        <taxon>Dikarya</taxon>
        <taxon>Ascomycota</taxon>
        <taxon>Pezizomycotina</taxon>
        <taxon>Sordariomycetes</taxon>
        <taxon>Hypocreomycetidae</taxon>
        <taxon>Hypocreales</taxon>
        <taxon>Nectriaceae</taxon>
        <taxon>Fusarium</taxon>
    </lineage>
</organism>
<dbReference type="EMBL" id="CAJPIJ010000147">
    <property type="protein sequence ID" value="CAG1990192.1"/>
    <property type="molecule type" value="Genomic_DNA"/>
</dbReference>
<accession>A0A4E9DVH6</accession>
<protein>
    <submittedName>
        <fullName evidence="2">Uncharacterized protein</fullName>
    </submittedName>
</protein>
<dbReference type="EMBL" id="CAAKMV010000130">
    <property type="protein sequence ID" value="VIO57836.1"/>
    <property type="molecule type" value="Genomic_DNA"/>
</dbReference>
<evidence type="ECO:0000313" key="2">
    <source>
        <dbReference type="EMBL" id="VIO57836.1"/>
    </source>
</evidence>
<gene>
    <name evidence="2" type="ORF">FUG_LOCUS257952</name>
    <name evidence="1" type="ORF">MDCFG202_LOCUS328603</name>
</gene>
<sequence>MSPVLNGPTHLNVRRTLHEPLYDVAQVRFFASSCNKRDAVVLEEQEQGASQVLRRSVVEINRREAKQFARRGQGKRDGWTAWTLRPVGVLML</sequence>
<name>A0A4E9DVH6_GIBZA</name>
<reference evidence="2" key="1">
    <citation type="submission" date="2019-04" db="EMBL/GenBank/DDBJ databases">
        <authorList>
            <person name="Melise S."/>
            <person name="Noan J."/>
            <person name="Okalmin O."/>
        </authorList>
    </citation>
    <scope>NUCLEOTIDE SEQUENCE</scope>
    <source>
        <strain evidence="2">FN9</strain>
    </source>
</reference>
<reference evidence="1" key="2">
    <citation type="submission" date="2021-03" db="EMBL/GenBank/DDBJ databases">
        <authorList>
            <person name="Alouane T."/>
            <person name="Langin T."/>
            <person name="Bonhomme L."/>
        </authorList>
    </citation>
    <scope>NUCLEOTIDE SEQUENCE</scope>
    <source>
        <strain evidence="1">MDC_Fg202</strain>
    </source>
</reference>
<dbReference type="Proteomes" id="UP000746612">
    <property type="component" value="Unassembled WGS sequence"/>
</dbReference>
<proteinExistence type="predicted"/>
<dbReference type="AlphaFoldDB" id="A0A4E9DVH6"/>
<evidence type="ECO:0000313" key="1">
    <source>
        <dbReference type="EMBL" id="CAG1990192.1"/>
    </source>
</evidence>